<dbReference type="EMBL" id="BAAAMR010000002">
    <property type="protein sequence ID" value="GAA2120459.1"/>
    <property type="molecule type" value="Genomic_DNA"/>
</dbReference>
<accession>A0ABP5JQE5</accession>
<dbReference type="Proteomes" id="UP001501020">
    <property type="component" value="Unassembled WGS sequence"/>
</dbReference>
<evidence type="ECO:0000313" key="2">
    <source>
        <dbReference type="Proteomes" id="UP001501020"/>
    </source>
</evidence>
<sequence>MDSELVFRIDASIGPAKPSFLVGDPTGWTKEALDAFIRDARDRSQVFSWAPDHRTLAVHCTENPRLSLTIECWEAAPPDHKTVAWQEESATVWDRLDELSVSETGTGRWPLAPITFNWLPPGPFHVRCRVNGREHFNEFMGSDMDDDEFDDYFLRHPERYLLQIWPTDPETD</sequence>
<dbReference type="RefSeq" id="WP_344260932.1">
    <property type="nucleotide sequence ID" value="NZ_BAAAMR010000002.1"/>
</dbReference>
<name>A0ABP5JQE5_9ACTN</name>
<protein>
    <submittedName>
        <fullName evidence="1">Uncharacterized protein</fullName>
    </submittedName>
</protein>
<gene>
    <name evidence="1" type="ORF">GCM10009727_05220</name>
</gene>
<proteinExistence type="predicted"/>
<keyword evidence="2" id="KW-1185">Reference proteome</keyword>
<reference evidence="2" key="1">
    <citation type="journal article" date="2019" name="Int. J. Syst. Evol. Microbiol.">
        <title>The Global Catalogue of Microorganisms (GCM) 10K type strain sequencing project: providing services to taxonomists for standard genome sequencing and annotation.</title>
        <authorList>
            <consortium name="The Broad Institute Genomics Platform"/>
            <consortium name="The Broad Institute Genome Sequencing Center for Infectious Disease"/>
            <person name="Wu L."/>
            <person name="Ma J."/>
        </authorList>
    </citation>
    <scope>NUCLEOTIDE SEQUENCE [LARGE SCALE GENOMIC DNA]</scope>
    <source>
        <strain evidence="2">JCM 13850</strain>
    </source>
</reference>
<comment type="caution">
    <text evidence="1">The sequence shown here is derived from an EMBL/GenBank/DDBJ whole genome shotgun (WGS) entry which is preliminary data.</text>
</comment>
<organism evidence="1 2">
    <name type="scientific">Actinomadura napierensis</name>
    <dbReference type="NCBI Taxonomy" id="267854"/>
    <lineage>
        <taxon>Bacteria</taxon>
        <taxon>Bacillati</taxon>
        <taxon>Actinomycetota</taxon>
        <taxon>Actinomycetes</taxon>
        <taxon>Streptosporangiales</taxon>
        <taxon>Thermomonosporaceae</taxon>
        <taxon>Actinomadura</taxon>
    </lineage>
</organism>
<evidence type="ECO:0000313" key="1">
    <source>
        <dbReference type="EMBL" id="GAA2120459.1"/>
    </source>
</evidence>